<dbReference type="Pfam" id="PF13185">
    <property type="entry name" value="GAF_2"/>
    <property type="match status" value="1"/>
</dbReference>
<organism evidence="7 8">
    <name type="scientific">Pseudomonas fakonensis</name>
    <dbReference type="NCBI Taxonomy" id="2842355"/>
    <lineage>
        <taxon>Bacteria</taxon>
        <taxon>Pseudomonadati</taxon>
        <taxon>Pseudomonadota</taxon>
        <taxon>Gammaproteobacteria</taxon>
        <taxon>Pseudomonadales</taxon>
        <taxon>Pseudomonadaceae</taxon>
        <taxon>Pseudomonas</taxon>
    </lineage>
</organism>
<dbReference type="Proteomes" id="UP001046350">
    <property type="component" value="Chromosome"/>
</dbReference>
<dbReference type="Pfam" id="PF00072">
    <property type="entry name" value="Response_reg"/>
    <property type="match status" value="1"/>
</dbReference>
<evidence type="ECO:0000313" key="8">
    <source>
        <dbReference type="Proteomes" id="UP001046350"/>
    </source>
</evidence>
<dbReference type="PANTHER" id="PTHR43065:SF42">
    <property type="entry name" value="TWO-COMPONENT SENSOR PPRA"/>
    <property type="match status" value="1"/>
</dbReference>
<feature type="modified residue" description="4-aspartylphosphate" evidence="3">
    <location>
        <position position="555"/>
    </location>
</feature>
<evidence type="ECO:0000256" key="4">
    <source>
        <dbReference type="SAM" id="Coils"/>
    </source>
</evidence>
<dbReference type="EMBL" id="CP077076">
    <property type="protein sequence ID" value="QXH49253.1"/>
    <property type="molecule type" value="Genomic_DNA"/>
</dbReference>
<dbReference type="Pfam" id="PF00512">
    <property type="entry name" value="HisKA"/>
    <property type="match status" value="1"/>
</dbReference>
<feature type="coiled-coil region" evidence="4">
    <location>
        <begin position="192"/>
        <end position="254"/>
    </location>
</feature>
<dbReference type="PANTHER" id="PTHR43065">
    <property type="entry name" value="SENSOR HISTIDINE KINASE"/>
    <property type="match status" value="1"/>
</dbReference>
<accession>A0ABX8MYC1</accession>
<dbReference type="EC" id="2.7.13.3" evidence="2"/>
<keyword evidence="3" id="KW-0597">Phosphoprotein</keyword>
<dbReference type="Pfam" id="PF02518">
    <property type="entry name" value="HATPase_c"/>
    <property type="match status" value="1"/>
</dbReference>
<evidence type="ECO:0000259" key="6">
    <source>
        <dbReference type="PROSITE" id="PS50110"/>
    </source>
</evidence>
<evidence type="ECO:0000259" key="5">
    <source>
        <dbReference type="PROSITE" id="PS50109"/>
    </source>
</evidence>
<dbReference type="InterPro" id="IPR005467">
    <property type="entry name" value="His_kinase_dom"/>
</dbReference>
<sequence>MTPANGPAAQDLANTARGAANPWLDIELLHSISTALMGEQDSTALYAKVVDAAMSITGSQFATMQLHSPQPHGGVLKLLCSRGLSDDAVQFWQWVRFDALSSCGLALRQGRRAIIADFEQWPEIAGTEELLAFRRAGIRSAQTTPLMARDGRLLGMISNHWRDPHHPSDRTLRLLDILARTAADLLDRTLAEESLRNREQELARTCDRLRETEEQQRQLAGELRELNETLEKRVDERTRELMQVEERLRQSQKMEAVGQLTGGLAHDFNNLLGSISGALEMLGQQPNQGRDAERYLGAAQDAARRAAALTHRLLAFSRRQTLEPRATDVRALMHGMSELVARTSGSAISVRTQADTALWPAFVDPSQLENAVLNLCINARDAMPGGGRITLEAANQVLVGEPANRLELPDGDYLCLRVSDTGAGMPAEVLAHVFEPFFTTKPIGQGTGLGLSMIYGFAQQSGGQVRIDSVPGEGTTVALYLPRHLGEAPQQPALSGEPCAQSQGTILLVEDEPTMRMLTAEVLGEFGHTVIQAGDSLDGLQVLRSEAHIDLLLTDVGLPGGMNGRQLADAGLELRPGLKVLFITGYVQQALNESGLLAPGMQVLTKPFGLDTLVARVRELLAAA</sequence>
<dbReference type="SMART" id="SM00388">
    <property type="entry name" value="HisKA"/>
    <property type="match status" value="1"/>
</dbReference>
<dbReference type="PROSITE" id="PS50109">
    <property type="entry name" value="HIS_KIN"/>
    <property type="match status" value="1"/>
</dbReference>
<dbReference type="SMART" id="SM00448">
    <property type="entry name" value="REC"/>
    <property type="match status" value="1"/>
</dbReference>
<dbReference type="InterPro" id="IPR003594">
    <property type="entry name" value="HATPase_dom"/>
</dbReference>
<evidence type="ECO:0000256" key="3">
    <source>
        <dbReference type="PROSITE-ProRule" id="PRU00169"/>
    </source>
</evidence>
<dbReference type="InterPro" id="IPR003018">
    <property type="entry name" value="GAF"/>
</dbReference>
<dbReference type="SMART" id="SM00387">
    <property type="entry name" value="HATPase_c"/>
    <property type="match status" value="1"/>
</dbReference>
<reference evidence="7" key="1">
    <citation type="journal article" date="2021" name="Microorganisms">
        <title>The Ever-Expanding Pseudomonas Genus: Description of 43 New Species and Partition of the Pseudomonas putida Group.</title>
        <authorList>
            <person name="Girard L."/>
            <person name="Lood C."/>
            <person name="Hofte M."/>
            <person name="Vandamme P."/>
            <person name="Rokni-Zadeh H."/>
            <person name="van Noort V."/>
            <person name="Lavigne R."/>
            <person name="De Mot R."/>
        </authorList>
    </citation>
    <scope>NUCLEOTIDE SEQUENCE</scope>
    <source>
        <strain evidence="7">COW40</strain>
    </source>
</reference>
<keyword evidence="8" id="KW-1185">Reference proteome</keyword>
<dbReference type="InterPro" id="IPR001789">
    <property type="entry name" value="Sig_transdc_resp-reg_receiver"/>
</dbReference>
<protein>
    <recommendedName>
        <fullName evidence="2">histidine kinase</fullName>
        <ecNumber evidence="2">2.7.13.3</ecNumber>
    </recommendedName>
</protein>
<keyword evidence="4" id="KW-0175">Coiled coil</keyword>
<evidence type="ECO:0000256" key="2">
    <source>
        <dbReference type="ARBA" id="ARBA00012438"/>
    </source>
</evidence>
<name>A0ABX8MYC1_9PSED</name>
<dbReference type="RefSeq" id="WP_217838876.1">
    <property type="nucleotide sequence ID" value="NZ_CP077076.1"/>
</dbReference>
<evidence type="ECO:0000256" key="1">
    <source>
        <dbReference type="ARBA" id="ARBA00000085"/>
    </source>
</evidence>
<comment type="catalytic activity">
    <reaction evidence="1">
        <text>ATP + protein L-histidine = ADP + protein N-phospho-L-histidine.</text>
        <dbReference type="EC" id="2.7.13.3"/>
    </reaction>
</comment>
<dbReference type="SMART" id="SM00065">
    <property type="entry name" value="GAF"/>
    <property type="match status" value="1"/>
</dbReference>
<gene>
    <name evidence="7" type="ORF">KSS94_14960</name>
</gene>
<evidence type="ECO:0000313" key="7">
    <source>
        <dbReference type="EMBL" id="QXH49253.1"/>
    </source>
</evidence>
<dbReference type="InterPro" id="IPR003661">
    <property type="entry name" value="HisK_dim/P_dom"/>
</dbReference>
<dbReference type="CDD" id="cd00082">
    <property type="entry name" value="HisKA"/>
    <property type="match status" value="1"/>
</dbReference>
<feature type="domain" description="Histidine kinase" evidence="5">
    <location>
        <begin position="263"/>
        <end position="485"/>
    </location>
</feature>
<proteinExistence type="predicted"/>
<feature type="domain" description="Response regulatory" evidence="6">
    <location>
        <begin position="505"/>
        <end position="621"/>
    </location>
</feature>
<dbReference type="PROSITE" id="PS50110">
    <property type="entry name" value="RESPONSE_REGULATORY"/>
    <property type="match status" value="1"/>
</dbReference>